<evidence type="ECO:0000259" key="1">
    <source>
        <dbReference type="Pfam" id="PF21939"/>
    </source>
</evidence>
<dbReference type="PANTHER" id="PTHR19051">
    <property type="entry name" value="KERATIN-ASSOCIATED PROTEIN"/>
    <property type="match status" value="1"/>
</dbReference>
<dbReference type="STRING" id="1261640.BHK98_03860"/>
<dbReference type="PANTHER" id="PTHR19051:SF32">
    <property type="entry name" value="KERATIN-ASSOCIATED PROTEIN 13-3"/>
    <property type="match status" value="1"/>
</dbReference>
<protein>
    <recommendedName>
        <fullName evidence="1">Baseplate structural protein Gp10 C-terminal domain-containing protein</fullName>
    </recommendedName>
</protein>
<comment type="caution">
    <text evidence="2">The sequence shown here is derived from an EMBL/GenBank/DDBJ whole genome shotgun (WGS) entry which is preliminary data.</text>
</comment>
<organism evidence="2 3">
    <name type="scientific">Hornefia porci</name>
    <dbReference type="NCBI Taxonomy" id="2652292"/>
    <lineage>
        <taxon>Bacteria</taxon>
        <taxon>Bacillati</taxon>
        <taxon>Bacillota</taxon>
        <taxon>Clostridia</taxon>
        <taxon>Peptostreptococcales</taxon>
        <taxon>Anaerovoracaceae</taxon>
        <taxon>Hornefia</taxon>
    </lineage>
</organism>
<gene>
    <name evidence="2" type="ORF">BHK98_03860</name>
</gene>
<sequence length="544" mass="57904">MDKELKEILKDVKTAVAASADSGTKPYDTTATVVRVDGSTAWVHIPGGVDETPVSKSIDCAAGDTVRVRISGGKAWITGNDSAPPTDDTAANTAKATADSAASTAKAAADVVGKQQNHFWHDDGGAHVKGMTDGYQTTVNAHGLSVENSDGKEMAFFGVDEDGDSIATIGATDEAHQEMDYRSLSLIDKEKTPFFEVKDLRDKAGVAVLESTHYGDGKTVEFSTNWYIVEIEGIIIDGDAYPTDSVTVDSSHVVFDSPPADGATIVITFTANSRFLKSMTFGTRGEQSKEGGMSFVNGIECVASGSESHAEGWWTKATGMCSHAEGWGTKAQYDYQHVIGAFNENLEEDLFEVGNGSLGGNYKNAFRVTRKGEIYAEGGVYSGGVNILEKVYPIGSIYMSTNNVSPETLFGGKWERIQDRFLLAAGKTYSAGSMDGEAKHQLTTEELPDHKHTFTTDKEGAHTHSLGHVLGNSGGDWTGDTAGNLSGSGRKFGYIDSNYGIKTVTNTGSGGEHTHKGTTEGAGGTGYHNNMPPYLAVYVWQRIA</sequence>
<keyword evidence="3" id="KW-1185">Reference proteome</keyword>
<feature type="domain" description="Baseplate structural protein Gp10 C-terminal" evidence="1">
    <location>
        <begin position="387"/>
        <end position="543"/>
    </location>
</feature>
<dbReference type="EMBL" id="MJIE01000001">
    <property type="protein sequence ID" value="OLR55275.1"/>
    <property type="molecule type" value="Genomic_DNA"/>
</dbReference>
<dbReference type="AlphaFoldDB" id="A0A1Q9JGG4"/>
<name>A0A1Q9JGG4_9FIRM</name>
<dbReference type="SUPFAM" id="SSF88874">
    <property type="entry name" value="Receptor-binding domain of short tail fibre protein gp12"/>
    <property type="match status" value="1"/>
</dbReference>
<dbReference type="Pfam" id="PF21939">
    <property type="entry name" value="Gp10_C"/>
    <property type="match status" value="1"/>
</dbReference>
<dbReference type="OrthoDB" id="2065107at2"/>
<dbReference type="InterPro" id="IPR053827">
    <property type="entry name" value="Gp10_C"/>
</dbReference>
<reference evidence="2 3" key="1">
    <citation type="journal article" date="2016" name="Appl. Environ. Microbiol.">
        <title>Function and Phylogeny of Bacterial Butyryl Coenzyme A:Acetate Transferases and Their Diversity in the Proximal Colon of Swine.</title>
        <authorList>
            <person name="Trachsel J."/>
            <person name="Bayles D.O."/>
            <person name="Looft T."/>
            <person name="Levine U.Y."/>
            <person name="Allen H.K."/>
        </authorList>
    </citation>
    <scope>NUCLEOTIDE SEQUENCE [LARGE SCALE GENOMIC DNA]</scope>
    <source>
        <strain evidence="2 3">68-3-10</strain>
    </source>
</reference>
<dbReference type="RefSeq" id="WP_075712269.1">
    <property type="nucleotide sequence ID" value="NZ_MJIE01000001.1"/>
</dbReference>
<evidence type="ECO:0000313" key="2">
    <source>
        <dbReference type="EMBL" id="OLR55275.1"/>
    </source>
</evidence>
<dbReference type="Proteomes" id="UP000187404">
    <property type="component" value="Unassembled WGS sequence"/>
</dbReference>
<proteinExistence type="predicted"/>
<evidence type="ECO:0000313" key="3">
    <source>
        <dbReference type="Proteomes" id="UP000187404"/>
    </source>
</evidence>
<accession>A0A1Q9JGG4</accession>